<dbReference type="AlphaFoldDB" id="A0A7J9KIA1"/>
<dbReference type="Proteomes" id="UP000593575">
    <property type="component" value="Unassembled WGS sequence"/>
</dbReference>
<keyword evidence="2" id="KW-1185">Reference proteome</keyword>
<reference evidence="1 2" key="1">
    <citation type="journal article" date="2019" name="Genome Biol. Evol.">
        <title>Insights into the evolution of the New World diploid cottons (Gossypium, subgenus Houzingenia) based on genome sequencing.</title>
        <authorList>
            <person name="Grover C.E."/>
            <person name="Arick M.A. 2nd"/>
            <person name="Thrash A."/>
            <person name="Conover J.L."/>
            <person name="Sanders W.S."/>
            <person name="Peterson D.G."/>
            <person name="Frelichowski J.E."/>
            <person name="Scheffler J.A."/>
            <person name="Scheffler B.E."/>
            <person name="Wendel J.F."/>
        </authorList>
    </citation>
    <scope>NUCLEOTIDE SEQUENCE [LARGE SCALE GENOMIC DNA]</scope>
    <source>
        <strain evidence="1">6</strain>
        <tissue evidence="1">Leaf</tissue>
    </source>
</reference>
<accession>A0A7J9KIA1</accession>
<sequence>MSHPDHETRVGAHSIFSIVLMPSLLSPSSEQNKKIAETVSSDLSVSASVKVRSHSFAFQDEGKEQTERLKENGNEGSIIYQSHGNSFSFKHALGDRKMLTSLRLSSHQVSLLLSSIWVQANSTDNTPANFEAMAHSFYLAVLFTRSKTSSHMALVRSFQLAFSLRSISLDQEGMLQYWLGACSIWLKILTSVPCMHVEGGLQPSRRRSLFTLASYMLIFSARAGDLPEIIPIVKASLTDKIVDPYLKLVEDVRLQAVRVKSDVDSVAYGSKEDDAAASKALLAIELDDLHLKETVISHFMIKFDKLSEDELSSIKKQILEGFSPDDAYPFGAPLFMETPRPCSPLAQMEFQAFEEIMPLAAITDDEAFPEGNGSQSGRKASLSLSTVDVLSVNELLDSVR</sequence>
<gene>
    <name evidence="1" type="ORF">Goarm_022148</name>
</gene>
<dbReference type="PANTHER" id="PTHR46087">
    <property type="entry name" value="PUTATIVE, EXPRESSED-RELATED"/>
    <property type="match status" value="1"/>
</dbReference>
<evidence type="ECO:0000313" key="2">
    <source>
        <dbReference type="Proteomes" id="UP000593575"/>
    </source>
</evidence>
<dbReference type="InterPro" id="IPR055296">
    <property type="entry name" value="SRL2-like"/>
</dbReference>
<dbReference type="PANTHER" id="PTHR46087:SF1">
    <property type="entry name" value="ARM REPEAT SUPERFAMILY PROTEIN"/>
    <property type="match status" value="1"/>
</dbReference>
<protein>
    <submittedName>
        <fullName evidence="1">Uncharacterized protein</fullName>
    </submittedName>
</protein>
<name>A0A7J9KIA1_9ROSI</name>
<dbReference type="EMBL" id="JABFAE010420123">
    <property type="protein sequence ID" value="MBA0846096.1"/>
    <property type="molecule type" value="Genomic_DNA"/>
</dbReference>
<comment type="caution">
    <text evidence="1">The sequence shown here is derived from an EMBL/GenBank/DDBJ whole genome shotgun (WGS) entry which is preliminary data.</text>
</comment>
<evidence type="ECO:0000313" key="1">
    <source>
        <dbReference type="EMBL" id="MBA0846096.1"/>
    </source>
</evidence>
<organism evidence="1 2">
    <name type="scientific">Gossypium armourianum</name>
    <dbReference type="NCBI Taxonomy" id="34283"/>
    <lineage>
        <taxon>Eukaryota</taxon>
        <taxon>Viridiplantae</taxon>
        <taxon>Streptophyta</taxon>
        <taxon>Embryophyta</taxon>
        <taxon>Tracheophyta</taxon>
        <taxon>Spermatophyta</taxon>
        <taxon>Magnoliopsida</taxon>
        <taxon>eudicotyledons</taxon>
        <taxon>Gunneridae</taxon>
        <taxon>Pentapetalae</taxon>
        <taxon>rosids</taxon>
        <taxon>malvids</taxon>
        <taxon>Malvales</taxon>
        <taxon>Malvaceae</taxon>
        <taxon>Malvoideae</taxon>
        <taxon>Gossypium</taxon>
    </lineage>
</organism>
<proteinExistence type="predicted"/>